<dbReference type="EMBL" id="KQ086075">
    <property type="protein sequence ID" value="KLO08835.1"/>
    <property type="molecule type" value="Genomic_DNA"/>
</dbReference>
<dbReference type="Proteomes" id="UP000053477">
    <property type="component" value="Unassembled WGS sequence"/>
</dbReference>
<keyword evidence="1" id="KW-0472">Membrane</keyword>
<dbReference type="OrthoDB" id="2958007at2759"/>
<proteinExistence type="predicted"/>
<accession>A0A0H2RAF2</accession>
<sequence>MRSILDVMARDGIGYFACTLALTVANLVFFERIELHFVSPPICPNATLADLRIISVHMIYTTWFSACKALYNAFYAAVSIGPGDRARISEKGREYFDGVCHEVASDHMIHGHKKPHEELSHTHIR</sequence>
<evidence type="ECO:0000313" key="3">
    <source>
        <dbReference type="Proteomes" id="UP000053477"/>
    </source>
</evidence>
<name>A0A0H2RAF2_9AGAM</name>
<dbReference type="AlphaFoldDB" id="A0A0H2RAF2"/>
<protein>
    <submittedName>
        <fullName evidence="2">Uncharacterized protein</fullName>
    </submittedName>
</protein>
<reference evidence="2 3" key="1">
    <citation type="submission" date="2015-04" db="EMBL/GenBank/DDBJ databases">
        <title>Complete genome sequence of Schizopora paradoxa KUC8140, a cosmopolitan wood degrader in East Asia.</title>
        <authorList>
            <consortium name="DOE Joint Genome Institute"/>
            <person name="Min B."/>
            <person name="Park H."/>
            <person name="Jang Y."/>
            <person name="Kim J.-J."/>
            <person name="Kim K.H."/>
            <person name="Pangilinan J."/>
            <person name="Lipzen A."/>
            <person name="Riley R."/>
            <person name="Grigoriev I.V."/>
            <person name="Spatafora J.W."/>
            <person name="Choi I.-G."/>
        </authorList>
    </citation>
    <scope>NUCLEOTIDE SEQUENCE [LARGE SCALE GENOMIC DNA]</scope>
    <source>
        <strain evidence="2 3">KUC8140</strain>
    </source>
</reference>
<evidence type="ECO:0000256" key="1">
    <source>
        <dbReference type="SAM" id="Phobius"/>
    </source>
</evidence>
<dbReference type="InParanoid" id="A0A0H2RAF2"/>
<keyword evidence="1" id="KW-1133">Transmembrane helix</keyword>
<feature type="transmembrane region" description="Helical" evidence="1">
    <location>
        <begin position="12"/>
        <end position="30"/>
    </location>
</feature>
<keyword evidence="3" id="KW-1185">Reference proteome</keyword>
<evidence type="ECO:0000313" key="2">
    <source>
        <dbReference type="EMBL" id="KLO08835.1"/>
    </source>
</evidence>
<gene>
    <name evidence="2" type="ORF">SCHPADRAFT_893558</name>
</gene>
<organism evidence="2 3">
    <name type="scientific">Schizopora paradoxa</name>
    <dbReference type="NCBI Taxonomy" id="27342"/>
    <lineage>
        <taxon>Eukaryota</taxon>
        <taxon>Fungi</taxon>
        <taxon>Dikarya</taxon>
        <taxon>Basidiomycota</taxon>
        <taxon>Agaricomycotina</taxon>
        <taxon>Agaricomycetes</taxon>
        <taxon>Hymenochaetales</taxon>
        <taxon>Schizoporaceae</taxon>
        <taxon>Schizopora</taxon>
    </lineage>
</organism>
<keyword evidence="1" id="KW-0812">Transmembrane</keyword>